<keyword evidence="1" id="KW-0472">Membrane</keyword>
<feature type="transmembrane region" description="Helical" evidence="1">
    <location>
        <begin position="329"/>
        <end position="345"/>
    </location>
</feature>
<feature type="transmembrane region" description="Helical" evidence="1">
    <location>
        <begin position="157"/>
        <end position="175"/>
    </location>
</feature>
<name>A0A2K3V1P9_9DEIO</name>
<evidence type="ECO:0000313" key="2">
    <source>
        <dbReference type="EMBL" id="PNY82701.1"/>
    </source>
</evidence>
<sequence length="381" mass="40838">MMTAPTSGPQETSVQRVRPLELFFDLVFVYTITHLTNLIAHPHGALDYLQAALIFLSLMWMYDGFVWLSSNLELDADAEYWLMFAAMVTFFVMALGIPTIRGDGGVVFGLGLLLVTALHTGLFSRSATSSAQAIWGIAPYNFASALLVFSAAFVGGVWHWALWLAAIGVLILATLKRREQAFALSPRHFAERHGLLIIIALGESVVALGLGAAGLPITPGLLAYAALGLLLAALVWWSYFGPDHERAERAFERAGAADRNRMALRGYGYSHMGMMSGIIMIAAGLEVGIHGPGEEDGAAWAWNLAVGLALYFLSDVAFRRSLGLGPGRLRLLVGALALATVPVGLSSGPLWQLLAAVLVVALLSVVEDYVLPARAARRGPP</sequence>
<feature type="transmembrane region" description="Helical" evidence="1">
    <location>
        <begin position="48"/>
        <end position="68"/>
    </location>
</feature>
<evidence type="ECO:0000313" key="3">
    <source>
        <dbReference type="Proteomes" id="UP000236379"/>
    </source>
</evidence>
<dbReference type="PANTHER" id="PTHR36840:SF1">
    <property type="entry name" value="BLL5714 PROTEIN"/>
    <property type="match status" value="1"/>
</dbReference>
<evidence type="ECO:0000256" key="1">
    <source>
        <dbReference type="SAM" id="Phobius"/>
    </source>
</evidence>
<accession>A0A2K3V1P9</accession>
<feature type="transmembrane region" description="Helical" evidence="1">
    <location>
        <begin position="262"/>
        <end position="285"/>
    </location>
</feature>
<feature type="transmembrane region" description="Helical" evidence="1">
    <location>
        <begin position="22"/>
        <end position="42"/>
    </location>
</feature>
<dbReference type="Pfam" id="PF06772">
    <property type="entry name" value="LtrA"/>
    <property type="match status" value="1"/>
</dbReference>
<proteinExistence type="predicted"/>
<dbReference type="PANTHER" id="PTHR36840">
    <property type="entry name" value="BLL5714 PROTEIN"/>
    <property type="match status" value="1"/>
</dbReference>
<feature type="transmembrane region" description="Helical" evidence="1">
    <location>
        <begin position="80"/>
        <end position="100"/>
    </location>
</feature>
<dbReference type="AlphaFoldDB" id="A0A2K3V1P9"/>
<keyword evidence="1" id="KW-1133">Transmembrane helix</keyword>
<feature type="transmembrane region" description="Helical" evidence="1">
    <location>
        <begin position="106"/>
        <end position="124"/>
    </location>
</feature>
<gene>
    <name evidence="2" type="ORF">CVO96_16275</name>
</gene>
<dbReference type="InterPro" id="IPR010640">
    <property type="entry name" value="Low_temperature_requirement_A"/>
</dbReference>
<dbReference type="Proteomes" id="UP000236379">
    <property type="component" value="Unassembled WGS sequence"/>
</dbReference>
<keyword evidence="3" id="KW-1185">Reference proteome</keyword>
<dbReference type="OrthoDB" id="9798526at2"/>
<dbReference type="EMBL" id="PPPD01000001">
    <property type="protein sequence ID" value="PNY82701.1"/>
    <property type="molecule type" value="Genomic_DNA"/>
</dbReference>
<feature type="transmembrane region" description="Helical" evidence="1">
    <location>
        <begin position="297"/>
        <end position="317"/>
    </location>
</feature>
<feature type="transmembrane region" description="Helical" evidence="1">
    <location>
        <begin position="195"/>
        <end position="215"/>
    </location>
</feature>
<feature type="transmembrane region" description="Helical" evidence="1">
    <location>
        <begin position="221"/>
        <end position="241"/>
    </location>
</feature>
<protein>
    <submittedName>
        <fullName evidence="2">Low temperature requirement protein A</fullName>
    </submittedName>
</protein>
<feature type="transmembrane region" description="Helical" evidence="1">
    <location>
        <begin position="133"/>
        <end position="151"/>
    </location>
</feature>
<comment type="caution">
    <text evidence="2">The sequence shown here is derived from an EMBL/GenBank/DDBJ whole genome shotgun (WGS) entry which is preliminary data.</text>
</comment>
<reference evidence="2 3" key="1">
    <citation type="submission" date="2018-01" db="EMBL/GenBank/DDBJ databases">
        <title>Deinococcus koreensis sp. nov., a radiation-resistant bacterium isolated from river water.</title>
        <authorList>
            <person name="Choi A."/>
        </authorList>
    </citation>
    <scope>NUCLEOTIDE SEQUENCE [LARGE SCALE GENOMIC DNA]</scope>
    <source>
        <strain evidence="2 3">SJW1-2</strain>
    </source>
</reference>
<keyword evidence="1" id="KW-0812">Transmembrane</keyword>
<organism evidence="2 3">
    <name type="scientific">Deinococcus koreensis</name>
    <dbReference type="NCBI Taxonomy" id="2054903"/>
    <lineage>
        <taxon>Bacteria</taxon>
        <taxon>Thermotogati</taxon>
        <taxon>Deinococcota</taxon>
        <taxon>Deinococci</taxon>
        <taxon>Deinococcales</taxon>
        <taxon>Deinococcaceae</taxon>
        <taxon>Deinococcus</taxon>
    </lineage>
</organism>